<protein>
    <submittedName>
        <fullName evidence="1">Uncharacterized protein</fullName>
    </submittedName>
</protein>
<gene>
    <name evidence="1" type="ORF">SAMN05421863_10466</name>
</gene>
<proteinExistence type="predicted"/>
<dbReference type="AlphaFoldDB" id="A0A1I4T1T7"/>
<evidence type="ECO:0000313" key="1">
    <source>
        <dbReference type="EMBL" id="SFM70728.1"/>
    </source>
</evidence>
<sequence length="43" mass="5119">MNIDNKALIIIKIKADARKLTNEHTFFRRLLNKVTQLNLFSYL</sequence>
<accession>A0A1I4T1T7</accession>
<dbReference type="Proteomes" id="UP000183287">
    <property type="component" value="Unassembled WGS sequence"/>
</dbReference>
<organism evidence="1 2">
    <name type="scientific">Nitrosomonas communis</name>
    <dbReference type="NCBI Taxonomy" id="44574"/>
    <lineage>
        <taxon>Bacteria</taxon>
        <taxon>Pseudomonadati</taxon>
        <taxon>Pseudomonadota</taxon>
        <taxon>Betaproteobacteria</taxon>
        <taxon>Nitrosomonadales</taxon>
        <taxon>Nitrosomonadaceae</taxon>
        <taxon>Nitrosomonas</taxon>
    </lineage>
</organism>
<name>A0A1I4T1T7_9PROT</name>
<dbReference type="EMBL" id="FOUB01000046">
    <property type="protein sequence ID" value="SFM70728.1"/>
    <property type="molecule type" value="Genomic_DNA"/>
</dbReference>
<keyword evidence="2" id="KW-1185">Reference proteome</keyword>
<evidence type="ECO:0000313" key="2">
    <source>
        <dbReference type="Proteomes" id="UP000183287"/>
    </source>
</evidence>
<reference evidence="2" key="1">
    <citation type="submission" date="2016-10" db="EMBL/GenBank/DDBJ databases">
        <authorList>
            <person name="Varghese N."/>
            <person name="Submissions S."/>
        </authorList>
    </citation>
    <scope>NUCLEOTIDE SEQUENCE [LARGE SCALE GENOMIC DNA]</scope>
    <source>
        <strain evidence="2">Nm44</strain>
    </source>
</reference>